<organism evidence="1 2">
    <name type="scientific">Vallitalea maricola</name>
    <dbReference type="NCBI Taxonomy" id="3074433"/>
    <lineage>
        <taxon>Bacteria</taxon>
        <taxon>Bacillati</taxon>
        <taxon>Bacillota</taxon>
        <taxon>Clostridia</taxon>
        <taxon>Lachnospirales</taxon>
        <taxon>Vallitaleaceae</taxon>
        <taxon>Vallitalea</taxon>
    </lineage>
</organism>
<keyword evidence="2" id="KW-1185">Reference proteome</keyword>
<name>A0ACB5UJ26_9FIRM</name>
<evidence type="ECO:0000313" key="1">
    <source>
        <dbReference type="EMBL" id="GMQ62959.1"/>
    </source>
</evidence>
<accession>A0ACB5UJ26</accession>
<dbReference type="EMBL" id="BTPU01000032">
    <property type="protein sequence ID" value="GMQ62959.1"/>
    <property type="molecule type" value="Genomic_DNA"/>
</dbReference>
<evidence type="ECO:0000313" key="2">
    <source>
        <dbReference type="Proteomes" id="UP001374599"/>
    </source>
</evidence>
<proteinExistence type="predicted"/>
<dbReference type="Proteomes" id="UP001374599">
    <property type="component" value="Unassembled WGS sequence"/>
</dbReference>
<comment type="caution">
    <text evidence="1">The sequence shown here is derived from an EMBL/GenBank/DDBJ whole genome shotgun (WGS) entry which is preliminary data.</text>
</comment>
<protein>
    <submittedName>
        <fullName evidence="1">Uncharacterized protein</fullName>
    </submittedName>
</protein>
<reference evidence="1" key="1">
    <citation type="submission" date="2023-09" db="EMBL/GenBank/DDBJ databases">
        <title>Vallitalea sediminicola and Vallitalea maricola sp. nov., anaerobic bacteria isolated from marine sediment.</title>
        <authorList>
            <person name="Hirano S."/>
            <person name="Maeda A."/>
            <person name="Terahara T."/>
            <person name="Mori K."/>
            <person name="Hamada M."/>
            <person name="Matsumoto R."/>
            <person name="Kobayashi T."/>
        </authorList>
    </citation>
    <scope>NUCLEOTIDE SEQUENCE</scope>
    <source>
        <strain evidence="1">AN17-2</strain>
    </source>
</reference>
<gene>
    <name evidence="1" type="ORF">AN2V17_21910</name>
</gene>
<sequence>MKIKHIYVGVLLLIIILVLLYFRNTKNNEKIIRSDEIKKITIEYGPESFTVGDKNVIKDIIDYLNIKEWKTVKNWRLELAPSFYMILHYSDNNKSKLGFLEDKDIAYCKFKNRYYKLNIKYSDIYNYLDKLLEE</sequence>